<gene>
    <name evidence="4" type="ORF">D4A47_09180</name>
</gene>
<dbReference type="CDD" id="cd03354">
    <property type="entry name" value="LbH_SAT"/>
    <property type="match status" value="1"/>
</dbReference>
<evidence type="ECO:0000256" key="3">
    <source>
        <dbReference type="ARBA" id="ARBA00023315"/>
    </source>
</evidence>
<sequence>MKLTYGNYFLRRGSFVGLDSEFGGTPCFPHGVQGIFISNGAKLGRDVVIFQQVTIGSNTLPDSKCPGAPTIGDNVYIGAGAKIVGGITVGDNCRIGANAVVYEDMPANSVAVCAPTRILRKEALDNTYTTTLDGVDYYFRDGKLHVDR</sequence>
<dbReference type="Pfam" id="PF00132">
    <property type="entry name" value="Hexapep"/>
    <property type="match status" value="1"/>
</dbReference>
<dbReference type="AlphaFoldDB" id="A0A498CPJ6"/>
<keyword evidence="5" id="KW-1185">Reference proteome</keyword>
<organism evidence="4 5">
    <name type="scientific">Anaerotruncus massiliensis</name>
    <name type="common">ex Liu et al. 2021</name>
    <dbReference type="NCBI Taxonomy" id="2321404"/>
    <lineage>
        <taxon>Bacteria</taxon>
        <taxon>Bacillati</taxon>
        <taxon>Bacillota</taxon>
        <taxon>Clostridia</taxon>
        <taxon>Eubacteriales</taxon>
        <taxon>Oscillospiraceae</taxon>
        <taxon>Anaerotruncus</taxon>
    </lineage>
</organism>
<dbReference type="InterPro" id="IPR045304">
    <property type="entry name" value="LbH_SAT"/>
</dbReference>
<proteinExistence type="inferred from homology"/>
<evidence type="ECO:0000313" key="5">
    <source>
        <dbReference type="Proteomes" id="UP000276301"/>
    </source>
</evidence>
<protein>
    <submittedName>
        <fullName evidence="4">Serine acetyltransferase</fullName>
    </submittedName>
</protein>
<comment type="similarity">
    <text evidence="1">Belongs to the transferase hexapeptide repeat family.</text>
</comment>
<dbReference type="EMBL" id="RCHT01000015">
    <property type="protein sequence ID" value="RLL10275.1"/>
    <property type="molecule type" value="Genomic_DNA"/>
</dbReference>
<evidence type="ECO:0000256" key="2">
    <source>
        <dbReference type="ARBA" id="ARBA00022679"/>
    </source>
</evidence>
<keyword evidence="2 4" id="KW-0808">Transferase</keyword>
<comment type="caution">
    <text evidence="4">The sequence shown here is derived from an EMBL/GenBank/DDBJ whole genome shotgun (WGS) entry which is preliminary data.</text>
</comment>
<accession>A0A498CPJ6</accession>
<reference evidence="4 5" key="1">
    <citation type="submission" date="2018-10" db="EMBL/GenBank/DDBJ databases">
        <title>Anaerotruncus faecis sp. nov., isolated from human feces.</title>
        <authorList>
            <person name="Wang Y.-J."/>
        </authorList>
    </citation>
    <scope>NUCLEOTIDE SEQUENCE [LARGE SCALE GENOMIC DNA]</scope>
    <source>
        <strain evidence="4 5">22A2-44</strain>
    </source>
</reference>
<dbReference type="SUPFAM" id="SSF51161">
    <property type="entry name" value="Trimeric LpxA-like enzymes"/>
    <property type="match status" value="1"/>
</dbReference>
<keyword evidence="3" id="KW-0012">Acyltransferase</keyword>
<dbReference type="GO" id="GO:0016746">
    <property type="term" value="F:acyltransferase activity"/>
    <property type="evidence" value="ECO:0007669"/>
    <property type="project" value="UniProtKB-KW"/>
</dbReference>
<name>A0A498CPJ6_9FIRM</name>
<dbReference type="PANTHER" id="PTHR42811">
    <property type="entry name" value="SERINE ACETYLTRANSFERASE"/>
    <property type="match status" value="1"/>
</dbReference>
<evidence type="ECO:0000256" key="1">
    <source>
        <dbReference type="ARBA" id="ARBA00007274"/>
    </source>
</evidence>
<dbReference type="InterPro" id="IPR001451">
    <property type="entry name" value="Hexapep"/>
</dbReference>
<dbReference type="Proteomes" id="UP000276301">
    <property type="component" value="Unassembled WGS sequence"/>
</dbReference>
<dbReference type="InterPro" id="IPR011004">
    <property type="entry name" value="Trimer_LpxA-like_sf"/>
</dbReference>
<evidence type="ECO:0000313" key="4">
    <source>
        <dbReference type="EMBL" id="RLL10275.1"/>
    </source>
</evidence>
<dbReference type="Gene3D" id="2.160.10.10">
    <property type="entry name" value="Hexapeptide repeat proteins"/>
    <property type="match status" value="1"/>
</dbReference>